<reference evidence="2" key="2">
    <citation type="journal article" date="2023" name="IMA Fungus">
        <title>Comparative genomic study of the Penicillium genus elucidates a diverse pangenome and 15 lateral gene transfer events.</title>
        <authorList>
            <person name="Petersen C."/>
            <person name="Sorensen T."/>
            <person name="Nielsen M.R."/>
            <person name="Sondergaard T.E."/>
            <person name="Sorensen J.L."/>
            <person name="Fitzpatrick D.A."/>
            <person name="Frisvad J.C."/>
            <person name="Nielsen K.L."/>
        </authorList>
    </citation>
    <scope>NUCLEOTIDE SEQUENCE</scope>
    <source>
        <strain evidence="2">IBT 30728</strain>
    </source>
</reference>
<feature type="region of interest" description="Disordered" evidence="1">
    <location>
        <begin position="1"/>
        <end position="23"/>
    </location>
</feature>
<protein>
    <submittedName>
        <fullName evidence="2">Uncharacterized protein</fullName>
    </submittedName>
</protein>
<gene>
    <name evidence="2" type="ORF">N7539_007665</name>
</gene>
<reference evidence="2" key="1">
    <citation type="submission" date="2022-12" db="EMBL/GenBank/DDBJ databases">
        <authorList>
            <person name="Petersen C."/>
        </authorList>
    </citation>
    <scope>NUCLEOTIDE SEQUENCE</scope>
    <source>
        <strain evidence="2">IBT 30728</strain>
    </source>
</reference>
<proteinExistence type="predicted"/>
<accession>A0A9W9WVL5</accession>
<keyword evidence="3" id="KW-1185">Reference proteome</keyword>
<organism evidence="2 3">
    <name type="scientific">Penicillium diatomitis</name>
    <dbReference type="NCBI Taxonomy" id="2819901"/>
    <lineage>
        <taxon>Eukaryota</taxon>
        <taxon>Fungi</taxon>
        <taxon>Dikarya</taxon>
        <taxon>Ascomycota</taxon>
        <taxon>Pezizomycotina</taxon>
        <taxon>Eurotiomycetes</taxon>
        <taxon>Eurotiomycetidae</taxon>
        <taxon>Eurotiales</taxon>
        <taxon>Aspergillaceae</taxon>
        <taxon>Penicillium</taxon>
    </lineage>
</organism>
<dbReference type="Proteomes" id="UP001148312">
    <property type="component" value="Unassembled WGS sequence"/>
</dbReference>
<feature type="compositionally biased region" description="Polar residues" evidence="1">
    <location>
        <begin position="7"/>
        <end position="23"/>
    </location>
</feature>
<dbReference type="GeneID" id="81627515"/>
<sequence length="134" mass="15041">MHLHRAGQTTAQAETNDPSRVQQPQLWVRGVRTLSRVRSENHCVKMTPNAIPPLARPRPDKGSLLRFLDLALTCPFRTARDDPPYQRSLRAAEWLHGARPFSPVILPSLQAKPIGDPDKLSDGHDWPVVSSLAW</sequence>
<name>A0A9W9WVL5_9EURO</name>
<dbReference type="EMBL" id="JAPWDQ010000010">
    <property type="protein sequence ID" value="KAJ5477521.1"/>
    <property type="molecule type" value="Genomic_DNA"/>
</dbReference>
<evidence type="ECO:0000313" key="3">
    <source>
        <dbReference type="Proteomes" id="UP001148312"/>
    </source>
</evidence>
<dbReference type="AlphaFoldDB" id="A0A9W9WVL5"/>
<comment type="caution">
    <text evidence="2">The sequence shown here is derived from an EMBL/GenBank/DDBJ whole genome shotgun (WGS) entry which is preliminary data.</text>
</comment>
<evidence type="ECO:0000313" key="2">
    <source>
        <dbReference type="EMBL" id="KAJ5477521.1"/>
    </source>
</evidence>
<evidence type="ECO:0000256" key="1">
    <source>
        <dbReference type="SAM" id="MobiDB-lite"/>
    </source>
</evidence>
<dbReference type="RefSeq" id="XP_056788065.1">
    <property type="nucleotide sequence ID" value="XM_056937266.1"/>
</dbReference>